<dbReference type="AlphaFoldDB" id="A0A2C7AC25"/>
<proteinExistence type="predicted"/>
<dbReference type="Gene3D" id="2.120.10.30">
    <property type="entry name" value="TolB, C-terminal domain"/>
    <property type="match status" value="1"/>
</dbReference>
<evidence type="ECO:0000259" key="1">
    <source>
        <dbReference type="Pfam" id="PF08450"/>
    </source>
</evidence>
<dbReference type="SUPFAM" id="SSF63829">
    <property type="entry name" value="Calcium-dependent phosphotriesterase"/>
    <property type="match status" value="1"/>
</dbReference>
<feature type="domain" description="SMP-30/Gluconolactonase/LRE-like region" evidence="1">
    <location>
        <begin position="13"/>
        <end position="286"/>
    </location>
</feature>
<dbReference type="Pfam" id="PF08450">
    <property type="entry name" value="SGL"/>
    <property type="match status" value="1"/>
</dbReference>
<dbReference type="OrthoDB" id="2633250at2"/>
<dbReference type="EMBL" id="PDNU01000013">
    <property type="protein sequence ID" value="PHK95213.1"/>
    <property type="molecule type" value="Genomic_DNA"/>
</dbReference>
<sequence>MPELKVLAEGLRFPEGPVALPDGSVALVEIAAQVVSRIAPDGTRSVIASPGGGPNGLAMGPDGQLYLCNNGGFGWHEEPGILRPTHQPEDYSGGRIERIDPATGAVTVLYTECDGRPLRGPNDLVFDNQGGFWFTDLGKVRARDRDHGGVYWAAADGSRIVEAAHPIPGGGNGIGLSPDGRTLYVAETETGRLWSWEILGPGELRKQPWPVVHGGTLVCQFPGFRRLDSLAVTAAGNICVATLVSGEITTVSPDGRILHTEKMPEVMPTNICFGGPGRRTAYITLSTTGKLVSMPWHEPGLALAHEAA</sequence>
<dbReference type="PANTHER" id="PTHR47572">
    <property type="entry name" value="LIPOPROTEIN-RELATED"/>
    <property type="match status" value="1"/>
</dbReference>
<accession>A0A2C7AC25</accession>
<organism evidence="2 3">
    <name type="scientific">Teichococcus rhizosphaerae</name>
    <dbReference type="NCBI Taxonomy" id="1335062"/>
    <lineage>
        <taxon>Bacteria</taxon>
        <taxon>Pseudomonadati</taxon>
        <taxon>Pseudomonadota</taxon>
        <taxon>Alphaproteobacteria</taxon>
        <taxon>Acetobacterales</taxon>
        <taxon>Roseomonadaceae</taxon>
        <taxon>Roseomonas</taxon>
    </lineage>
</organism>
<gene>
    <name evidence="2" type="ORF">CR162_09365</name>
</gene>
<dbReference type="InterPro" id="IPR013658">
    <property type="entry name" value="SGL"/>
</dbReference>
<dbReference type="InterPro" id="IPR011042">
    <property type="entry name" value="6-blade_b-propeller_TolB-like"/>
</dbReference>
<comment type="caution">
    <text evidence="2">The sequence shown here is derived from an EMBL/GenBank/DDBJ whole genome shotgun (WGS) entry which is preliminary data.</text>
</comment>
<keyword evidence="3" id="KW-1185">Reference proteome</keyword>
<dbReference type="InterPro" id="IPR051262">
    <property type="entry name" value="SMP-30/CGR1_Lactonase"/>
</dbReference>
<reference evidence="2 3" key="1">
    <citation type="submission" date="2017-10" db="EMBL/GenBank/DDBJ databases">
        <authorList>
            <person name="Banno H."/>
            <person name="Chua N.-H."/>
        </authorList>
    </citation>
    <scope>NUCLEOTIDE SEQUENCE [LARGE SCALE GENOMIC DNA]</scope>
    <source>
        <strain evidence="2 3">YW11</strain>
    </source>
</reference>
<dbReference type="Proteomes" id="UP000223527">
    <property type="component" value="Unassembled WGS sequence"/>
</dbReference>
<dbReference type="PANTHER" id="PTHR47572:SF5">
    <property type="entry name" value="BLR2277 PROTEIN"/>
    <property type="match status" value="1"/>
</dbReference>
<evidence type="ECO:0000313" key="2">
    <source>
        <dbReference type="EMBL" id="PHK95213.1"/>
    </source>
</evidence>
<dbReference type="RefSeq" id="WP_099095289.1">
    <property type="nucleotide sequence ID" value="NZ_PDNU01000013.1"/>
</dbReference>
<evidence type="ECO:0000313" key="3">
    <source>
        <dbReference type="Proteomes" id="UP000223527"/>
    </source>
</evidence>
<name>A0A2C7AC25_9PROT</name>
<protein>
    <submittedName>
        <fullName evidence="2">Gluconolaconase</fullName>
    </submittedName>
</protein>